<reference evidence="1 2" key="1">
    <citation type="submission" date="2007-06" db="EMBL/GenBank/DDBJ databases">
        <title>The Genome Sequence of Coccidioides posadasii RMSCC_3488.</title>
        <authorList>
            <consortium name="Coccidioides Genome Resources Consortium"/>
            <consortium name="The Broad Institute Genome Sequencing Platform"/>
            <person name="Henn M.R."/>
            <person name="Sykes S."/>
            <person name="Young S."/>
            <person name="Jaffe D."/>
            <person name="Berlin A."/>
            <person name="Alvarez P."/>
            <person name="Butler J."/>
            <person name="Gnerre S."/>
            <person name="Grabherr M."/>
            <person name="Mauceli E."/>
            <person name="Brockman W."/>
            <person name="Kodira C."/>
            <person name="Alvarado L."/>
            <person name="Zeng Q."/>
            <person name="Crawford M."/>
            <person name="Antoine C."/>
            <person name="Devon K."/>
            <person name="Galgiani J."/>
            <person name="Orsborn K."/>
            <person name="Lewis M.L."/>
            <person name="Nusbaum C."/>
            <person name="Galagan J."/>
            <person name="Birren B."/>
        </authorList>
    </citation>
    <scope>NUCLEOTIDE SEQUENCE [LARGE SCALE GENOMIC DNA]</scope>
    <source>
        <strain evidence="1 2">RMSCC 3488</strain>
    </source>
</reference>
<dbReference type="AlphaFoldDB" id="A0A0J6FGX0"/>
<accession>A0A0J6FGX0</accession>
<protein>
    <submittedName>
        <fullName evidence="1">Uncharacterized protein</fullName>
    </submittedName>
</protein>
<name>A0A0J6FGX0_COCPO</name>
<reference evidence="2" key="3">
    <citation type="journal article" date="2010" name="Genome Res.">
        <title>Population genomic sequencing of Coccidioides fungi reveals recent hybridization and transposon control.</title>
        <authorList>
            <person name="Neafsey D.E."/>
            <person name="Barker B.M."/>
            <person name="Sharpton T.J."/>
            <person name="Stajich J.E."/>
            <person name="Park D.J."/>
            <person name="Whiston E."/>
            <person name="Hung C.-Y."/>
            <person name="McMahan C."/>
            <person name="White J."/>
            <person name="Sykes S."/>
            <person name="Heiman D."/>
            <person name="Young S."/>
            <person name="Zeng Q."/>
            <person name="Abouelleil A."/>
            <person name="Aftuck L."/>
            <person name="Bessette D."/>
            <person name="Brown A."/>
            <person name="FitzGerald M."/>
            <person name="Lui A."/>
            <person name="Macdonald J.P."/>
            <person name="Priest M."/>
            <person name="Orbach M.J."/>
            <person name="Galgiani J.N."/>
            <person name="Kirkland T.N."/>
            <person name="Cole G.T."/>
            <person name="Birren B.W."/>
            <person name="Henn M.R."/>
            <person name="Taylor J.W."/>
            <person name="Rounsley S.D."/>
        </authorList>
    </citation>
    <scope>NUCLEOTIDE SEQUENCE [LARGE SCALE GENOMIC DNA]</scope>
    <source>
        <strain evidence="2">RMSCC 3488</strain>
    </source>
</reference>
<dbReference type="VEuPathDB" id="FungiDB:CPAG_08685"/>
<sequence length="134" mass="14227">MMTASTNIDTAIRTCICQNVPVDKLFSAPDNRLPNRIPNAVATHAIPIHVPTTFLSGHTWGITAGTSTASGTIKVPSNTAQITSNVMFVIPNHPNNKTADTEMNTSSASGTLNFQIISTARTSPSTIDELMIMS</sequence>
<evidence type="ECO:0000313" key="1">
    <source>
        <dbReference type="EMBL" id="KMM72391.1"/>
    </source>
</evidence>
<reference evidence="2" key="2">
    <citation type="journal article" date="2009" name="Genome Res.">
        <title>Comparative genomic analyses of the human fungal pathogens Coccidioides and their relatives.</title>
        <authorList>
            <person name="Sharpton T.J."/>
            <person name="Stajich J.E."/>
            <person name="Rounsley S.D."/>
            <person name="Gardner M.J."/>
            <person name="Wortman J.R."/>
            <person name="Jordar V.S."/>
            <person name="Maiti R."/>
            <person name="Kodira C.D."/>
            <person name="Neafsey D.E."/>
            <person name="Zeng Q."/>
            <person name="Hung C.-Y."/>
            <person name="McMahan C."/>
            <person name="Muszewska A."/>
            <person name="Grynberg M."/>
            <person name="Mandel M.A."/>
            <person name="Kellner E.M."/>
            <person name="Barker B.M."/>
            <person name="Galgiani J.N."/>
            <person name="Orbach M.J."/>
            <person name="Kirkland T.N."/>
            <person name="Cole G.T."/>
            <person name="Henn M.R."/>
            <person name="Birren B.W."/>
            <person name="Taylor J.W."/>
        </authorList>
    </citation>
    <scope>NUCLEOTIDE SEQUENCE [LARGE SCALE GENOMIC DNA]</scope>
    <source>
        <strain evidence="2">RMSCC 3488</strain>
    </source>
</reference>
<gene>
    <name evidence="1" type="ORF">CPAG_08685</name>
</gene>
<organism evidence="1 2">
    <name type="scientific">Coccidioides posadasii RMSCC 3488</name>
    <dbReference type="NCBI Taxonomy" id="454284"/>
    <lineage>
        <taxon>Eukaryota</taxon>
        <taxon>Fungi</taxon>
        <taxon>Dikarya</taxon>
        <taxon>Ascomycota</taxon>
        <taxon>Pezizomycotina</taxon>
        <taxon>Eurotiomycetes</taxon>
        <taxon>Eurotiomycetidae</taxon>
        <taxon>Onygenales</taxon>
        <taxon>Onygenaceae</taxon>
        <taxon>Coccidioides</taxon>
    </lineage>
</organism>
<evidence type="ECO:0000313" key="2">
    <source>
        <dbReference type="Proteomes" id="UP000054567"/>
    </source>
</evidence>
<proteinExistence type="predicted"/>
<dbReference type="EMBL" id="DS268114">
    <property type="protein sequence ID" value="KMM72391.1"/>
    <property type="molecule type" value="Genomic_DNA"/>
</dbReference>
<dbReference type="Proteomes" id="UP000054567">
    <property type="component" value="Unassembled WGS sequence"/>
</dbReference>